<dbReference type="InterPro" id="IPR039425">
    <property type="entry name" value="RNA_pol_sigma-70-like"/>
</dbReference>
<keyword evidence="2" id="KW-0805">Transcription regulation</keyword>
<organism evidence="8 9">
    <name type="scientific">Leptospira santarosai serovar Arenal str. MAVJ 401</name>
    <dbReference type="NCBI Taxonomy" id="1049976"/>
    <lineage>
        <taxon>Bacteria</taxon>
        <taxon>Pseudomonadati</taxon>
        <taxon>Spirochaetota</taxon>
        <taxon>Spirochaetia</taxon>
        <taxon>Leptospirales</taxon>
        <taxon>Leptospiraceae</taxon>
        <taxon>Leptospira</taxon>
    </lineage>
</organism>
<dbReference type="AlphaFoldDB" id="M6JPA9"/>
<protein>
    <submittedName>
        <fullName evidence="8">Sigma-70 region 2</fullName>
    </submittedName>
</protein>
<evidence type="ECO:0000313" key="9">
    <source>
        <dbReference type="Proteomes" id="UP000012106"/>
    </source>
</evidence>
<dbReference type="InterPro" id="IPR013324">
    <property type="entry name" value="RNA_pol_sigma_r3/r4-like"/>
</dbReference>
<keyword evidence="5" id="KW-0804">Transcription</keyword>
<dbReference type="GO" id="GO:0003677">
    <property type="term" value="F:DNA binding"/>
    <property type="evidence" value="ECO:0007669"/>
    <property type="project" value="UniProtKB-KW"/>
</dbReference>
<dbReference type="SUPFAM" id="SSF88659">
    <property type="entry name" value="Sigma3 and sigma4 domains of RNA polymerase sigma factors"/>
    <property type="match status" value="1"/>
</dbReference>
<dbReference type="InterPro" id="IPR007630">
    <property type="entry name" value="RNA_pol_sigma70_r4"/>
</dbReference>
<keyword evidence="3" id="KW-0731">Sigma factor</keyword>
<feature type="domain" description="RNA polymerase sigma-70 region 2" evidence="6">
    <location>
        <begin position="41"/>
        <end position="110"/>
    </location>
</feature>
<dbReference type="Pfam" id="PF04545">
    <property type="entry name" value="Sigma70_r4"/>
    <property type="match status" value="1"/>
</dbReference>
<evidence type="ECO:0000256" key="5">
    <source>
        <dbReference type="ARBA" id="ARBA00023163"/>
    </source>
</evidence>
<keyword evidence="4" id="KW-0238">DNA-binding</keyword>
<dbReference type="InterPro" id="IPR013325">
    <property type="entry name" value="RNA_pol_sigma_r2"/>
</dbReference>
<sequence length="200" mass="23345">MAGLLSFRRFQAVSYMSAKKEIWEECSALIRKAGEGDQGSYEKFLRLVTGILRSYLIPRISNQEDREDLIQEILIGLHKARDSYREDRHPAPWVFAIARYKTIDYLRKKKVGDRTLSVDNLEIFASPEPIHEDEPENAREILKKWLNILDERQKQILTHLKLEGMSVREVSEKTGLSESNIKVITHRAVQKIRKHFSLDL</sequence>
<dbReference type="Proteomes" id="UP000012106">
    <property type="component" value="Unassembled WGS sequence"/>
</dbReference>
<proteinExistence type="inferred from homology"/>
<evidence type="ECO:0000259" key="7">
    <source>
        <dbReference type="Pfam" id="PF04545"/>
    </source>
</evidence>
<gene>
    <name evidence="8" type="ORF">LEP1GSC063_0877</name>
</gene>
<dbReference type="GO" id="GO:0016987">
    <property type="term" value="F:sigma factor activity"/>
    <property type="evidence" value="ECO:0007669"/>
    <property type="project" value="UniProtKB-KW"/>
</dbReference>
<evidence type="ECO:0000313" key="8">
    <source>
        <dbReference type="EMBL" id="EMN23551.1"/>
    </source>
</evidence>
<dbReference type="EMBL" id="AHMU02000008">
    <property type="protein sequence ID" value="EMN23551.1"/>
    <property type="molecule type" value="Genomic_DNA"/>
</dbReference>
<dbReference type="PANTHER" id="PTHR43133:SF8">
    <property type="entry name" value="RNA POLYMERASE SIGMA FACTOR HI_1459-RELATED"/>
    <property type="match status" value="1"/>
</dbReference>
<accession>M6JPA9</accession>
<dbReference type="NCBIfam" id="TIGR02937">
    <property type="entry name" value="sigma70-ECF"/>
    <property type="match status" value="1"/>
</dbReference>
<name>M6JPA9_9LEPT</name>
<dbReference type="InterPro" id="IPR007627">
    <property type="entry name" value="RNA_pol_sigma70_r2"/>
</dbReference>
<feature type="domain" description="RNA polymerase sigma-70 region 4" evidence="7">
    <location>
        <begin position="145"/>
        <end position="194"/>
    </location>
</feature>
<reference evidence="8 9" key="1">
    <citation type="submission" date="2013-01" db="EMBL/GenBank/DDBJ databases">
        <authorList>
            <person name="Harkins D.M."/>
            <person name="Durkin A.S."/>
            <person name="Brinkac L.M."/>
            <person name="Haft D.H."/>
            <person name="Selengut J.D."/>
            <person name="Sanka R."/>
            <person name="DePew J."/>
            <person name="Purushe J."/>
            <person name="Hartskeerl R.A."/>
            <person name="Ahmed A."/>
            <person name="van der Linden H."/>
            <person name="Goris M.G.A."/>
            <person name="Vinetz J.M."/>
            <person name="Sutton G.G."/>
            <person name="Nierman W.C."/>
            <person name="Fouts D.E."/>
        </authorList>
    </citation>
    <scope>NUCLEOTIDE SEQUENCE [LARGE SCALE GENOMIC DNA]</scope>
    <source>
        <strain evidence="8 9">MAVJ 401</strain>
    </source>
</reference>
<evidence type="ECO:0000256" key="4">
    <source>
        <dbReference type="ARBA" id="ARBA00023125"/>
    </source>
</evidence>
<comment type="similarity">
    <text evidence="1">Belongs to the sigma-70 factor family. ECF subfamily.</text>
</comment>
<dbReference type="GO" id="GO:0006352">
    <property type="term" value="P:DNA-templated transcription initiation"/>
    <property type="evidence" value="ECO:0007669"/>
    <property type="project" value="InterPro"/>
</dbReference>
<comment type="caution">
    <text evidence="8">The sequence shown here is derived from an EMBL/GenBank/DDBJ whole genome shotgun (WGS) entry which is preliminary data.</text>
</comment>
<dbReference type="Gene3D" id="1.10.1740.10">
    <property type="match status" value="1"/>
</dbReference>
<dbReference type="SUPFAM" id="SSF88946">
    <property type="entry name" value="Sigma2 domain of RNA polymerase sigma factors"/>
    <property type="match status" value="1"/>
</dbReference>
<dbReference type="PANTHER" id="PTHR43133">
    <property type="entry name" value="RNA POLYMERASE ECF-TYPE SIGMA FACTO"/>
    <property type="match status" value="1"/>
</dbReference>
<evidence type="ECO:0000256" key="2">
    <source>
        <dbReference type="ARBA" id="ARBA00023015"/>
    </source>
</evidence>
<dbReference type="Gene3D" id="1.10.10.10">
    <property type="entry name" value="Winged helix-like DNA-binding domain superfamily/Winged helix DNA-binding domain"/>
    <property type="match status" value="1"/>
</dbReference>
<dbReference type="CDD" id="cd06171">
    <property type="entry name" value="Sigma70_r4"/>
    <property type="match status" value="1"/>
</dbReference>
<evidence type="ECO:0000256" key="3">
    <source>
        <dbReference type="ARBA" id="ARBA00023082"/>
    </source>
</evidence>
<dbReference type="Pfam" id="PF04542">
    <property type="entry name" value="Sigma70_r2"/>
    <property type="match status" value="1"/>
</dbReference>
<evidence type="ECO:0000256" key="1">
    <source>
        <dbReference type="ARBA" id="ARBA00010641"/>
    </source>
</evidence>
<evidence type="ECO:0000259" key="6">
    <source>
        <dbReference type="Pfam" id="PF04542"/>
    </source>
</evidence>
<dbReference type="InterPro" id="IPR014284">
    <property type="entry name" value="RNA_pol_sigma-70_dom"/>
</dbReference>
<dbReference type="InterPro" id="IPR036388">
    <property type="entry name" value="WH-like_DNA-bd_sf"/>
</dbReference>